<keyword evidence="9 11" id="KW-0472">Membrane</keyword>
<dbReference type="PANTHER" id="PTHR32552:SF81">
    <property type="entry name" value="TONB-DEPENDENT OUTER MEMBRANE RECEPTOR"/>
    <property type="match status" value="1"/>
</dbReference>
<proteinExistence type="inferred from homology"/>
<dbReference type="Gene3D" id="2.40.170.20">
    <property type="entry name" value="TonB-dependent receptor, beta-barrel domain"/>
    <property type="match status" value="1"/>
</dbReference>
<feature type="signal peptide" evidence="12">
    <location>
        <begin position="1"/>
        <end position="37"/>
    </location>
</feature>
<evidence type="ECO:0000256" key="5">
    <source>
        <dbReference type="ARBA" id="ARBA00022692"/>
    </source>
</evidence>
<accession>A0A0M3ANU6</accession>
<keyword evidence="8" id="KW-0798">TonB box</keyword>
<keyword evidence="15" id="KW-1185">Reference proteome</keyword>
<dbReference type="STRING" id="56193.YP76_14050"/>
<dbReference type="GO" id="GO:0006826">
    <property type="term" value="P:iron ion transport"/>
    <property type="evidence" value="ECO:0007669"/>
    <property type="project" value="UniProtKB-KW"/>
</dbReference>
<protein>
    <recommendedName>
        <fullName evidence="13">TonB-dependent receptor plug domain-containing protein</fullName>
    </recommendedName>
</protein>
<evidence type="ECO:0000256" key="6">
    <source>
        <dbReference type="ARBA" id="ARBA00023004"/>
    </source>
</evidence>
<keyword evidence="7" id="KW-0406">Ion transport</keyword>
<dbReference type="AlphaFoldDB" id="A0A0M3ANU6"/>
<dbReference type="InterPro" id="IPR012910">
    <property type="entry name" value="Plug_dom"/>
</dbReference>
<evidence type="ECO:0000256" key="8">
    <source>
        <dbReference type="ARBA" id="ARBA00023077"/>
    </source>
</evidence>
<evidence type="ECO:0000256" key="12">
    <source>
        <dbReference type="SAM" id="SignalP"/>
    </source>
</evidence>
<evidence type="ECO:0000256" key="3">
    <source>
        <dbReference type="ARBA" id="ARBA00022452"/>
    </source>
</evidence>
<dbReference type="EMBL" id="LBIC01000006">
    <property type="protein sequence ID" value="KKW91520.1"/>
    <property type="molecule type" value="Genomic_DNA"/>
</dbReference>
<dbReference type="PATRIC" id="fig|56193.3.peg.2932"/>
<evidence type="ECO:0000256" key="7">
    <source>
        <dbReference type="ARBA" id="ARBA00023065"/>
    </source>
</evidence>
<gene>
    <name evidence="14" type="ORF">YP76_14050</name>
</gene>
<organism evidence="14 15">
    <name type="scientific">Sphingobium chungbukense</name>
    <dbReference type="NCBI Taxonomy" id="56193"/>
    <lineage>
        <taxon>Bacteria</taxon>
        <taxon>Pseudomonadati</taxon>
        <taxon>Pseudomonadota</taxon>
        <taxon>Alphaproteobacteria</taxon>
        <taxon>Sphingomonadales</taxon>
        <taxon>Sphingomonadaceae</taxon>
        <taxon>Sphingobium</taxon>
    </lineage>
</organism>
<sequence length="267" mass="27557">MMNNRNLTVTPRVANQISAPSLIALAIASLGICPAAAQTMPSSPADVQHSSADTPPAQSLSDIIVTAQRRSQRLQDIPLAVTALSADALGRTPISNVMDLQTVAPNVNISLRSGAGVVSIRGIGYDVITAGADGSVAIHSDGVYQSRPAAALSALFDVDRIEIARGPQGTLYGRNATGGAVNLISSRPTSEPEGYINASYGNYNALSVEGAVSGPIAGDVLTARIAAKVEEADGFGTNIYNGKGIDDLKSRAVRGWECQDFRVRAGG</sequence>
<evidence type="ECO:0000256" key="10">
    <source>
        <dbReference type="ARBA" id="ARBA00023237"/>
    </source>
</evidence>
<keyword evidence="10 11" id="KW-0998">Cell outer membrane</keyword>
<comment type="caution">
    <text evidence="14">The sequence shown here is derived from an EMBL/GenBank/DDBJ whole genome shotgun (WGS) entry which is preliminary data.</text>
</comment>
<evidence type="ECO:0000313" key="14">
    <source>
        <dbReference type="EMBL" id="KKW91520.1"/>
    </source>
</evidence>
<keyword evidence="5 11" id="KW-0812">Transmembrane</keyword>
<evidence type="ECO:0000313" key="15">
    <source>
        <dbReference type="Proteomes" id="UP000033874"/>
    </source>
</evidence>
<keyword evidence="12" id="KW-0732">Signal</keyword>
<evidence type="ECO:0000259" key="13">
    <source>
        <dbReference type="Pfam" id="PF07715"/>
    </source>
</evidence>
<dbReference type="Pfam" id="PF07715">
    <property type="entry name" value="Plug"/>
    <property type="match status" value="1"/>
</dbReference>
<comment type="subcellular location">
    <subcellularLocation>
        <location evidence="1 11">Cell outer membrane</location>
        <topology evidence="1 11">Multi-pass membrane protein</topology>
    </subcellularLocation>
</comment>
<evidence type="ECO:0000256" key="1">
    <source>
        <dbReference type="ARBA" id="ARBA00004571"/>
    </source>
</evidence>
<comment type="similarity">
    <text evidence="11">Belongs to the TonB-dependent receptor family.</text>
</comment>
<dbReference type="InterPro" id="IPR036942">
    <property type="entry name" value="Beta-barrel_TonB_sf"/>
</dbReference>
<dbReference type="PROSITE" id="PS52016">
    <property type="entry name" value="TONB_DEPENDENT_REC_3"/>
    <property type="match status" value="1"/>
</dbReference>
<dbReference type="Proteomes" id="UP000033874">
    <property type="component" value="Unassembled WGS sequence"/>
</dbReference>
<keyword evidence="3 11" id="KW-1134">Transmembrane beta strand</keyword>
<reference evidence="14 15" key="1">
    <citation type="submission" date="2015-04" db="EMBL/GenBank/DDBJ databases">
        <title>Genome sequence of aromatic hydrocarbons-degrading Sphingobium chungbukense DJ77.</title>
        <authorList>
            <person name="Kim Y.-C."/>
            <person name="Chae J.-C."/>
        </authorList>
    </citation>
    <scope>NUCLEOTIDE SEQUENCE [LARGE SCALE GENOMIC DNA]</scope>
    <source>
        <strain evidence="14 15">DJ77</strain>
    </source>
</reference>
<evidence type="ECO:0000256" key="2">
    <source>
        <dbReference type="ARBA" id="ARBA00022448"/>
    </source>
</evidence>
<evidence type="ECO:0000256" key="4">
    <source>
        <dbReference type="ARBA" id="ARBA00022496"/>
    </source>
</evidence>
<dbReference type="PANTHER" id="PTHR32552">
    <property type="entry name" value="FERRICHROME IRON RECEPTOR-RELATED"/>
    <property type="match status" value="1"/>
</dbReference>
<keyword evidence="4" id="KW-0410">Iron transport</keyword>
<keyword evidence="2 11" id="KW-0813">Transport</keyword>
<feature type="domain" description="TonB-dependent receptor plug" evidence="13">
    <location>
        <begin position="74"/>
        <end position="180"/>
    </location>
</feature>
<evidence type="ECO:0000256" key="11">
    <source>
        <dbReference type="PROSITE-ProRule" id="PRU01360"/>
    </source>
</evidence>
<name>A0A0M3ANU6_9SPHN</name>
<keyword evidence="6" id="KW-0408">Iron</keyword>
<evidence type="ECO:0000256" key="9">
    <source>
        <dbReference type="ARBA" id="ARBA00023136"/>
    </source>
</evidence>
<dbReference type="SUPFAM" id="SSF56935">
    <property type="entry name" value="Porins"/>
    <property type="match status" value="1"/>
</dbReference>
<dbReference type="InterPro" id="IPR039426">
    <property type="entry name" value="TonB-dep_rcpt-like"/>
</dbReference>
<feature type="chain" id="PRO_5005650598" description="TonB-dependent receptor plug domain-containing protein" evidence="12">
    <location>
        <begin position="38"/>
        <end position="267"/>
    </location>
</feature>
<dbReference type="GO" id="GO:0009279">
    <property type="term" value="C:cell outer membrane"/>
    <property type="evidence" value="ECO:0007669"/>
    <property type="project" value="UniProtKB-SubCell"/>
</dbReference>